<name>A0A382KGK6_9ZZZZ</name>
<evidence type="ECO:0000313" key="2">
    <source>
        <dbReference type="EMBL" id="SVC23538.1"/>
    </source>
</evidence>
<proteinExistence type="predicted"/>
<accession>A0A382KGK6</accession>
<feature type="non-terminal residue" evidence="2">
    <location>
        <position position="1"/>
    </location>
</feature>
<dbReference type="InterPro" id="IPR032466">
    <property type="entry name" value="Metal_Hydrolase"/>
</dbReference>
<evidence type="ECO:0000259" key="1">
    <source>
        <dbReference type="Pfam" id="PF04909"/>
    </source>
</evidence>
<sequence length="191" mass="21020">LPFHPDPKKPDHALPPGACDSHCHVFGPGAVFPFSDRSTYIPVDAPKETLFQRHRFLGIDRAVVVQASCHGTDNTAMIDALKTAGDDYRGVAVVSDDVSEHELADMHDAGVRGVRFNFVKRLGGGKPLMVYRAILDKIQPFCWHAVVYFDAEDLEDLAPFLQSIDTSVVIDHMGRAPVEQGLGSRPFKLLD</sequence>
<dbReference type="PANTHER" id="PTHR35563:SF2">
    <property type="entry name" value="BARREL METAL-DEPENDENT HYDROLASE, PUTATIVE (AFU_ORTHOLOGUE AFUA_1G16240)-RELATED"/>
    <property type="match status" value="1"/>
</dbReference>
<dbReference type="SUPFAM" id="SSF51556">
    <property type="entry name" value="Metallo-dependent hydrolases"/>
    <property type="match status" value="1"/>
</dbReference>
<dbReference type="Pfam" id="PF04909">
    <property type="entry name" value="Amidohydro_2"/>
    <property type="match status" value="1"/>
</dbReference>
<dbReference type="PANTHER" id="PTHR35563">
    <property type="entry name" value="BARREL METAL-DEPENDENT HYDROLASE, PUTATIVE (AFU_ORTHOLOGUE AFUA_1G16240)-RELATED"/>
    <property type="match status" value="1"/>
</dbReference>
<reference evidence="2" key="1">
    <citation type="submission" date="2018-05" db="EMBL/GenBank/DDBJ databases">
        <authorList>
            <person name="Lanie J.A."/>
            <person name="Ng W.-L."/>
            <person name="Kazmierczak K.M."/>
            <person name="Andrzejewski T.M."/>
            <person name="Davidsen T.M."/>
            <person name="Wayne K.J."/>
            <person name="Tettelin H."/>
            <person name="Glass J.I."/>
            <person name="Rusch D."/>
            <person name="Podicherti R."/>
            <person name="Tsui H.-C.T."/>
            <person name="Winkler M.E."/>
        </authorList>
    </citation>
    <scope>NUCLEOTIDE SEQUENCE</scope>
</reference>
<organism evidence="2">
    <name type="scientific">marine metagenome</name>
    <dbReference type="NCBI Taxonomy" id="408172"/>
    <lineage>
        <taxon>unclassified sequences</taxon>
        <taxon>metagenomes</taxon>
        <taxon>ecological metagenomes</taxon>
    </lineage>
</organism>
<gene>
    <name evidence="2" type="ORF">METZ01_LOCUS276392</name>
</gene>
<feature type="domain" description="Amidohydrolase-related" evidence="1">
    <location>
        <begin position="19"/>
        <end position="185"/>
    </location>
</feature>
<dbReference type="EMBL" id="UINC01080524">
    <property type="protein sequence ID" value="SVC23538.1"/>
    <property type="molecule type" value="Genomic_DNA"/>
</dbReference>
<dbReference type="InterPro" id="IPR006680">
    <property type="entry name" value="Amidohydro-rel"/>
</dbReference>
<dbReference type="GO" id="GO:0016787">
    <property type="term" value="F:hydrolase activity"/>
    <property type="evidence" value="ECO:0007669"/>
    <property type="project" value="InterPro"/>
</dbReference>
<dbReference type="Gene3D" id="3.20.20.140">
    <property type="entry name" value="Metal-dependent hydrolases"/>
    <property type="match status" value="1"/>
</dbReference>
<dbReference type="AlphaFoldDB" id="A0A382KGK6"/>
<protein>
    <recommendedName>
        <fullName evidence="1">Amidohydrolase-related domain-containing protein</fullName>
    </recommendedName>
</protein>
<dbReference type="InterPro" id="IPR052358">
    <property type="entry name" value="Aro_Compnd_Degr_Hydrolases"/>
</dbReference>
<feature type="non-terminal residue" evidence="2">
    <location>
        <position position="191"/>
    </location>
</feature>